<dbReference type="Pfam" id="PF00441">
    <property type="entry name" value="Acyl-CoA_dh_1"/>
    <property type="match status" value="1"/>
</dbReference>
<evidence type="ECO:0000256" key="3">
    <source>
        <dbReference type="ARBA" id="ARBA00022630"/>
    </source>
</evidence>
<dbReference type="InterPro" id="IPR009075">
    <property type="entry name" value="AcylCo_DH/oxidase_C"/>
</dbReference>
<dbReference type="InterPro" id="IPR037069">
    <property type="entry name" value="AcylCoA_DH/ox_N_sf"/>
</dbReference>
<evidence type="ECO:0000313" key="8">
    <source>
        <dbReference type="EMBL" id="MEV0362685.1"/>
    </source>
</evidence>
<dbReference type="Pfam" id="PF02771">
    <property type="entry name" value="Acyl-CoA_dh_N"/>
    <property type="match status" value="1"/>
</dbReference>
<evidence type="ECO:0000256" key="4">
    <source>
        <dbReference type="ARBA" id="ARBA00022827"/>
    </source>
</evidence>
<accession>A0ABV3F559</accession>
<dbReference type="Gene3D" id="2.40.110.10">
    <property type="entry name" value="Butyryl-CoA Dehydrogenase, subunit A, domain 2"/>
    <property type="match status" value="1"/>
</dbReference>
<dbReference type="PANTHER" id="PTHR43884">
    <property type="entry name" value="ACYL-COA DEHYDROGENASE"/>
    <property type="match status" value="1"/>
</dbReference>
<dbReference type="InterPro" id="IPR009100">
    <property type="entry name" value="AcylCoA_DH/oxidase_NM_dom_sf"/>
</dbReference>
<dbReference type="InterPro" id="IPR013786">
    <property type="entry name" value="AcylCoA_DH/ox_N"/>
</dbReference>
<reference evidence="8 9" key="1">
    <citation type="submission" date="2024-06" db="EMBL/GenBank/DDBJ databases">
        <title>The Natural Products Discovery Center: Release of the First 8490 Sequenced Strains for Exploring Actinobacteria Biosynthetic Diversity.</title>
        <authorList>
            <person name="Kalkreuter E."/>
            <person name="Kautsar S.A."/>
            <person name="Yang D."/>
            <person name="Bader C.D."/>
            <person name="Teijaro C.N."/>
            <person name="Fluegel L."/>
            <person name="Davis C.M."/>
            <person name="Simpson J.R."/>
            <person name="Lauterbach L."/>
            <person name="Steele A.D."/>
            <person name="Gui C."/>
            <person name="Meng S."/>
            <person name="Li G."/>
            <person name="Viehrig K."/>
            <person name="Ye F."/>
            <person name="Su P."/>
            <person name="Kiefer A.F."/>
            <person name="Nichols A."/>
            <person name="Cepeda A.J."/>
            <person name="Yan W."/>
            <person name="Fan B."/>
            <person name="Jiang Y."/>
            <person name="Adhikari A."/>
            <person name="Zheng C.-J."/>
            <person name="Schuster L."/>
            <person name="Cowan T.M."/>
            <person name="Smanski M.J."/>
            <person name="Chevrette M.G."/>
            <person name="De Carvalho L.P.S."/>
            <person name="Shen B."/>
        </authorList>
    </citation>
    <scope>NUCLEOTIDE SEQUENCE [LARGE SCALE GENOMIC DNA]</scope>
    <source>
        <strain evidence="8 9">NPDC050671</strain>
    </source>
</reference>
<evidence type="ECO:0000313" key="9">
    <source>
        <dbReference type="Proteomes" id="UP001551658"/>
    </source>
</evidence>
<keyword evidence="9" id="KW-1185">Reference proteome</keyword>
<comment type="similarity">
    <text evidence="2">Belongs to the acyl-CoA dehydrogenase family.</text>
</comment>
<evidence type="ECO:0000259" key="7">
    <source>
        <dbReference type="Pfam" id="PF02771"/>
    </source>
</evidence>
<dbReference type="SUPFAM" id="SSF56645">
    <property type="entry name" value="Acyl-CoA dehydrogenase NM domain-like"/>
    <property type="match status" value="1"/>
</dbReference>
<dbReference type="EC" id="1.-.-.-" evidence="8"/>
<evidence type="ECO:0000256" key="5">
    <source>
        <dbReference type="ARBA" id="ARBA00023002"/>
    </source>
</evidence>
<sequence>MTLDLTADQRLFQQTAREFLAETVPVPTVRALGEAGTGFDDRWWRSAAELGWTAMLVAEEYGGGSVSGRPMTELALIATELGRACAPGPFVTTNAVLAGLATARPALADTVTRIAAGISIVSWAVYEPGRGLDIVNALADRDAPPDGEWARAVRDGAGYRLTGVKDRVEAGDRADILLVTAQSADGPVQLLVPTDAPGVTVTPTWTLDLVRRTARIEFAEVAVPAESVVHTGAAAAAAVRAQLHTAAVLTAAETVGATGKAMEATLAWLTDRFTFGRPLASYQALKHRMADNKTWYEACRATAAAAAAACDDDPESAAEAVSVAKSYVGAKAPVIGQDCVQLHGGIGVTWEHDLHLYLRRIGLGRALYGTPEEHRRRITDLLLTAA</sequence>
<evidence type="ECO:0000259" key="6">
    <source>
        <dbReference type="Pfam" id="PF00441"/>
    </source>
</evidence>
<dbReference type="Proteomes" id="UP001551658">
    <property type="component" value="Unassembled WGS sequence"/>
</dbReference>
<feature type="domain" description="Acyl-CoA dehydrogenase/oxidase C-terminal" evidence="6">
    <location>
        <begin position="239"/>
        <end position="380"/>
    </location>
</feature>
<organism evidence="8 9">
    <name type="scientific">Nocardia fusca</name>
    <dbReference type="NCBI Taxonomy" id="941183"/>
    <lineage>
        <taxon>Bacteria</taxon>
        <taxon>Bacillati</taxon>
        <taxon>Actinomycetota</taxon>
        <taxon>Actinomycetes</taxon>
        <taxon>Mycobacteriales</taxon>
        <taxon>Nocardiaceae</taxon>
        <taxon>Nocardia</taxon>
    </lineage>
</organism>
<dbReference type="GO" id="GO:0016491">
    <property type="term" value="F:oxidoreductase activity"/>
    <property type="evidence" value="ECO:0007669"/>
    <property type="project" value="UniProtKB-KW"/>
</dbReference>
<comment type="caution">
    <text evidence="8">The sequence shown here is derived from an EMBL/GenBank/DDBJ whole genome shotgun (WGS) entry which is preliminary data.</text>
</comment>
<dbReference type="InterPro" id="IPR036250">
    <property type="entry name" value="AcylCo_DH-like_C"/>
</dbReference>
<evidence type="ECO:0000256" key="2">
    <source>
        <dbReference type="ARBA" id="ARBA00009347"/>
    </source>
</evidence>
<gene>
    <name evidence="8" type="ORF">AB0H72_08275</name>
</gene>
<dbReference type="RefSeq" id="WP_357975618.1">
    <property type="nucleotide sequence ID" value="NZ_JBFAIH010000003.1"/>
</dbReference>
<dbReference type="Gene3D" id="1.20.140.10">
    <property type="entry name" value="Butyryl-CoA Dehydrogenase, subunit A, domain 3"/>
    <property type="match status" value="1"/>
</dbReference>
<protein>
    <submittedName>
        <fullName evidence="8">Acyl-CoA dehydrogenase family protein</fullName>
        <ecNumber evidence="8">1.-.-.-</ecNumber>
    </submittedName>
</protein>
<dbReference type="SUPFAM" id="SSF47203">
    <property type="entry name" value="Acyl-CoA dehydrogenase C-terminal domain-like"/>
    <property type="match status" value="1"/>
</dbReference>
<dbReference type="Gene3D" id="1.10.540.10">
    <property type="entry name" value="Acyl-CoA dehydrogenase/oxidase, N-terminal domain"/>
    <property type="match status" value="1"/>
</dbReference>
<dbReference type="EMBL" id="JBFAIH010000003">
    <property type="protein sequence ID" value="MEV0362685.1"/>
    <property type="molecule type" value="Genomic_DNA"/>
</dbReference>
<keyword evidence="5 8" id="KW-0560">Oxidoreductase</keyword>
<keyword evidence="3" id="KW-0285">Flavoprotein</keyword>
<keyword evidence="4" id="KW-0274">FAD</keyword>
<name>A0ABV3F559_9NOCA</name>
<proteinExistence type="inferred from homology"/>
<feature type="domain" description="Acyl-CoA dehydrogenase/oxidase N-terminal" evidence="7">
    <location>
        <begin position="6"/>
        <end position="94"/>
    </location>
</feature>
<dbReference type="CDD" id="cd00567">
    <property type="entry name" value="ACAD"/>
    <property type="match status" value="1"/>
</dbReference>
<evidence type="ECO:0000256" key="1">
    <source>
        <dbReference type="ARBA" id="ARBA00001974"/>
    </source>
</evidence>
<dbReference type="PANTHER" id="PTHR43884:SF20">
    <property type="entry name" value="ACYL-COA DEHYDROGENASE FADE28"/>
    <property type="match status" value="1"/>
</dbReference>
<dbReference type="InterPro" id="IPR046373">
    <property type="entry name" value="Acyl-CoA_Oxase/DH_mid-dom_sf"/>
</dbReference>
<comment type="cofactor">
    <cofactor evidence="1">
        <name>FAD</name>
        <dbReference type="ChEBI" id="CHEBI:57692"/>
    </cofactor>
</comment>